<dbReference type="EMBL" id="CP000505">
    <property type="protein sequence ID" value="ABL78900.1"/>
    <property type="molecule type" value="Genomic_DNA"/>
</dbReference>
<proteinExistence type="predicted"/>
<dbReference type="KEGG" id="tpe:Tpen_1503"/>
<dbReference type="GeneID" id="4601204"/>
<sequence>MRKLEELGFSLVALGFLLAVASILALAAYSFIASPASVGFAGCVVIGFVPLCFGYGSSAGLVLALLAVALTALVALAVLAWLWLRPKGYSS</sequence>
<keyword evidence="3" id="KW-1185">Reference proteome</keyword>
<keyword evidence="1" id="KW-0812">Transmembrane</keyword>
<feature type="transmembrane region" description="Helical" evidence="1">
    <location>
        <begin position="63"/>
        <end position="84"/>
    </location>
</feature>
<protein>
    <recommendedName>
        <fullName evidence="4">DUF131 domain-containing protein</fullName>
    </recommendedName>
</protein>
<dbReference type="EnsemblBacteria" id="ABL78900">
    <property type="protein sequence ID" value="ABL78900"/>
    <property type="gene ID" value="Tpen_1503"/>
</dbReference>
<dbReference type="Proteomes" id="UP000000641">
    <property type="component" value="Chromosome"/>
</dbReference>
<dbReference type="AlphaFoldDB" id="A1S0C0"/>
<evidence type="ECO:0000313" key="3">
    <source>
        <dbReference type="Proteomes" id="UP000000641"/>
    </source>
</evidence>
<organism evidence="2 3">
    <name type="scientific">Thermofilum pendens (strain DSM 2475 / Hrk 5)</name>
    <dbReference type="NCBI Taxonomy" id="368408"/>
    <lineage>
        <taxon>Archaea</taxon>
        <taxon>Thermoproteota</taxon>
        <taxon>Thermoprotei</taxon>
        <taxon>Thermofilales</taxon>
        <taxon>Thermofilaceae</taxon>
        <taxon>Thermofilum</taxon>
    </lineage>
</organism>
<dbReference type="HOGENOM" id="CLU_149108_4_1_2"/>
<dbReference type="InterPro" id="IPR002849">
    <property type="entry name" value="DUF131"/>
</dbReference>
<keyword evidence="1" id="KW-0472">Membrane</keyword>
<dbReference type="NCBIfam" id="TIGR00304">
    <property type="entry name" value="TIGR00304 family membrane protein"/>
    <property type="match status" value="1"/>
</dbReference>
<evidence type="ECO:0000313" key="2">
    <source>
        <dbReference type="EMBL" id="ABL78900.1"/>
    </source>
</evidence>
<evidence type="ECO:0000256" key="1">
    <source>
        <dbReference type="SAM" id="Phobius"/>
    </source>
</evidence>
<evidence type="ECO:0008006" key="4">
    <source>
        <dbReference type="Google" id="ProtNLM"/>
    </source>
</evidence>
<feature type="transmembrane region" description="Helical" evidence="1">
    <location>
        <begin position="38"/>
        <end position="56"/>
    </location>
</feature>
<name>A1S0C0_THEPD</name>
<gene>
    <name evidence="2" type="ordered locus">Tpen_1503</name>
</gene>
<keyword evidence="1" id="KW-1133">Transmembrane helix</keyword>
<dbReference type="STRING" id="368408.Tpen_1503"/>
<reference evidence="3" key="1">
    <citation type="journal article" date="2008" name="J. Bacteriol.">
        <title>Genome sequence of Thermofilum pendens reveals an exceptional loss of biosynthetic pathways without genome reduction.</title>
        <authorList>
            <person name="Anderson I."/>
            <person name="Rodriguez J."/>
            <person name="Susanti D."/>
            <person name="Porat I."/>
            <person name="Reich C."/>
            <person name="Ulrich L.E."/>
            <person name="Elkins J.G."/>
            <person name="Mavromatis K."/>
            <person name="Lykidis A."/>
            <person name="Kim E."/>
            <person name="Thompson L.S."/>
            <person name="Nolan M."/>
            <person name="Land M."/>
            <person name="Copeland A."/>
            <person name="Lapidus A."/>
            <person name="Lucas S."/>
            <person name="Detter C."/>
            <person name="Zhulin I.B."/>
            <person name="Olsen G.J."/>
            <person name="Whitman W."/>
            <person name="Mukhopadhyay B."/>
            <person name="Bristow J."/>
            <person name="Kyrpides N."/>
        </authorList>
    </citation>
    <scope>NUCLEOTIDE SEQUENCE [LARGE SCALE GENOMIC DNA]</scope>
    <source>
        <strain evidence="3">DSM 2475 / Hrk 5</strain>
    </source>
</reference>
<accession>A1S0C0</accession>
<dbReference type="RefSeq" id="WP_011753165.1">
    <property type="nucleotide sequence ID" value="NC_008698.1"/>
</dbReference>
<feature type="transmembrane region" description="Helical" evidence="1">
    <location>
        <begin position="7"/>
        <end position="32"/>
    </location>
</feature>